<feature type="compositionally biased region" description="Low complexity" evidence="4">
    <location>
        <begin position="449"/>
        <end position="461"/>
    </location>
</feature>
<accession>A0ABQ5SB24</accession>
<comment type="caution">
    <text evidence="5">The sequence shown here is derived from an EMBL/GenBank/DDBJ whole genome shotgun (WGS) entry which is preliminary data.</text>
</comment>
<evidence type="ECO:0000256" key="3">
    <source>
        <dbReference type="ARBA" id="ARBA00029509"/>
    </source>
</evidence>
<feature type="compositionally biased region" description="Gly residues" evidence="4">
    <location>
        <begin position="93"/>
        <end position="112"/>
    </location>
</feature>
<feature type="region of interest" description="Disordered" evidence="4">
    <location>
        <begin position="427"/>
        <end position="463"/>
    </location>
</feature>
<feature type="region of interest" description="Disordered" evidence="4">
    <location>
        <begin position="198"/>
        <end position="254"/>
    </location>
</feature>
<dbReference type="EMBL" id="BSDZ01000078">
    <property type="protein sequence ID" value="GLI67137.1"/>
    <property type="molecule type" value="Genomic_DNA"/>
</dbReference>
<feature type="non-terminal residue" evidence="5">
    <location>
        <position position="1"/>
    </location>
</feature>
<keyword evidence="6" id="KW-1185">Reference proteome</keyword>
<feature type="region of interest" description="Disordered" evidence="4">
    <location>
        <begin position="278"/>
        <end position="307"/>
    </location>
</feature>
<feature type="region of interest" description="Disordered" evidence="4">
    <location>
        <begin position="320"/>
        <end position="381"/>
    </location>
</feature>
<evidence type="ECO:0000256" key="2">
    <source>
        <dbReference type="ARBA" id="ARBA00023161"/>
    </source>
</evidence>
<feature type="compositionally biased region" description="Low complexity" evidence="4">
    <location>
        <begin position="113"/>
        <end position="124"/>
    </location>
</feature>
<feature type="region of interest" description="Disordered" evidence="4">
    <location>
        <begin position="87"/>
        <end position="133"/>
    </location>
</feature>
<evidence type="ECO:0000313" key="6">
    <source>
        <dbReference type="Proteomes" id="UP001165090"/>
    </source>
</evidence>
<name>A0ABQ5SB24_9CHLO</name>
<dbReference type="PANTHER" id="PTHR13091:SF0">
    <property type="entry name" value="NONSENSE-MEDIATED MRNA DECAY FACTOR SMG8"/>
    <property type="match status" value="1"/>
</dbReference>
<organism evidence="5 6">
    <name type="scientific">Volvox africanus</name>
    <dbReference type="NCBI Taxonomy" id="51714"/>
    <lineage>
        <taxon>Eukaryota</taxon>
        <taxon>Viridiplantae</taxon>
        <taxon>Chlorophyta</taxon>
        <taxon>core chlorophytes</taxon>
        <taxon>Chlorophyceae</taxon>
        <taxon>CS clade</taxon>
        <taxon>Chlamydomonadales</taxon>
        <taxon>Volvocaceae</taxon>
        <taxon>Volvox</taxon>
    </lineage>
</organism>
<evidence type="ECO:0000313" key="5">
    <source>
        <dbReference type="EMBL" id="GLI67137.1"/>
    </source>
</evidence>
<evidence type="ECO:0000256" key="1">
    <source>
        <dbReference type="ARBA" id="ARBA00006443"/>
    </source>
</evidence>
<keyword evidence="2" id="KW-0866">Nonsense-mediated mRNA decay</keyword>
<sequence>CDGEWRRVPGRRQCSALSATGRPCTRPVHDSSEPHCSETTTWVTATTTGCSLVALTDPFDLQAVNTAGSLDDGPRVTVQQAAAATSAAAVASGSGGRGRGGKRGGGGSGSGSGAADSSANSAPVTTPPPPPVHTRHLLVAAAQTADGLTRQCTLGPWVTVTRLGPASSYNERRGLTNQPGLNGSCLYILALHLETELGSSGHRSGSGGRGGGGGGGVGPKGHGSAGKPPSSRIALTGFDTPDVAGGSDNEGGVVLNEQSFPSLAEAAAVLQAGRQQGGAAAAGPAGPMGHKRVGKQQGGGKGGANAAITASKERERLAKAWPYPHGGGSGSSSKDGGAGSSTNSGSGGGGPAPSRGRRGRGAVGSATNVAAGGGDSAAFPQLSGAKDVKKVYLAYEYQTLDGRRFLATPQQLAVAAAAVASKPSAFRDATASKPQPSVYPSPAGLLVPQQQQQQQQQGKKGQSLRQVSGLAAINAGAAAEASASAATAATIGSSSTAAASFLLQHDAPLYLQPPPGLQSDPTAPAVCDGAATWDPTPRRPCGLAQLRRIFVVTPPSACGEPLLAARPTVQFRVQHPPQLPRDAAAAAGLLQQQGLPSLAIVADGSSDVLERSGGERADEQNRIVNTAKHVASREEEESIAAQLVSGHGPAATVMQVSLVRPVELPSDSLVVISLPLLYGLPADWLGWSAGLGGKEDSHISAVASAGGDNEDADAVRSTGKFQVTRTAPETSRNGKDVKMECEAVVQGAGGSQQGLSETATGPLVPLIQLDQRLPFEASLIAGSALFPLPTDQS</sequence>
<feature type="compositionally biased region" description="Low complexity" evidence="4">
    <location>
        <begin position="331"/>
        <end position="344"/>
    </location>
</feature>
<protein>
    <recommendedName>
        <fullName evidence="3">Nonsense-mediated mRNA decay factor SMG8</fullName>
    </recommendedName>
</protein>
<dbReference type="Proteomes" id="UP001165090">
    <property type="component" value="Unassembled WGS sequence"/>
</dbReference>
<reference evidence="5 6" key="1">
    <citation type="journal article" date="2023" name="IScience">
        <title>Expanded male sex-determining region conserved during the evolution of homothallism in the green alga Volvox.</title>
        <authorList>
            <person name="Yamamoto K."/>
            <person name="Matsuzaki R."/>
            <person name="Mahakham W."/>
            <person name="Heman W."/>
            <person name="Sekimoto H."/>
            <person name="Kawachi M."/>
            <person name="Minakuchi Y."/>
            <person name="Toyoda A."/>
            <person name="Nozaki H."/>
        </authorList>
    </citation>
    <scope>NUCLEOTIDE SEQUENCE [LARGE SCALE GENOMIC DNA]</scope>
    <source>
        <strain evidence="5 6">NIES-4468</strain>
    </source>
</reference>
<comment type="similarity">
    <text evidence="1">Belongs to the SMG8 family.</text>
</comment>
<evidence type="ECO:0000256" key="4">
    <source>
        <dbReference type="SAM" id="MobiDB-lite"/>
    </source>
</evidence>
<dbReference type="PANTHER" id="PTHR13091">
    <property type="entry name" value="AMPLIFIED IN BREAST CANCER 2-RELATED"/>
    <property type="match status" value="1"/>
</dbReference>
<proteinExistence type="inferred from homology"/>
<feature type="compositionally biased region" description="Gly residues" evidence="4">
    <location>
        <begin position="204"/>
        <end position="224"/>
    </location>
</feature>
<gene>
    <name evidence="5" type="ORF">VaNZ11_011347</name>
</gene>
<dbReference type="InterPro" id="IPR019354">
    <property type="entry name" value="SMG8-like"/>
</dbReference>